<keyword evidence="4" id="KW-0413">Isomerase</keyword>
<dbReference type="InterPro" id="IPR050188">
    <property type="entry name" value="RluA_PseudoU_synthase"/>
</dbReference>
<dbReference type="Proteomes" id="UP000321562">
    <property type="component" value="Unassembled WGS sequence"/>
</dbReference>
<dbReference type="GO" id="GO:0160142">
    <property type="term" value="F:23S rRNA pseudouridine(746) synthase activity"/>
    <property type="evidence" value="ECO:0007669"/>
    <property type="project" value="UniProtKB-EC"/>
</dbReference>
<evidence type="ECO:0000256" key="7">
    <source>
        <dbReference type="ARBA" id="ARBA00037305"/>
    </source>
</evidence>
<evidence type="ECO:0000256" key="5">
    <source>
        <dbReference type="ARBA" id="ARBA00036184"/>
    </source>
</evidence>
<evidence type="ECO:0000256" key="3">
    <source>
        <dbReference type="ARBA" id="ARBA00022694"/>
    </source>
</evidence>
<dbReference type="EC" id="5.4.99.28" evidence="8"/>
<dbReference type="InterPro" id="IPR006224">
    <property type="entry name" value="PsdUridine_synth_RluA-like_CS"/>
</dbReference>
<dbReference type="AlphaFoldDB" id="A0A5C6S1K4"/>
<dbReference type="GO" id="GO:0160151">
    <property type="term" value="F:tRNA pseudouridine(32) synthase activity"/>
    <property type="evidence" value="ECO:0007669"/>
    <property type="project" value="UniProtKB-EC"/>
</dbReference>
<dbReference type="GO" id="GO:0003723">
    <property type="term" value="F:RNA binding"/>
    <property type="evidence" value="ECO:0007669"/>
    <property type="project" value="InterPro"/>
</dbReference>
<dbReference type="SUPFAM" id="SSF55120">
    <property type="entry name" value="Pseudouridine synthase"/>
    <property type="match status" value="1"/>
</dbReference>
<evidence type="ECO:0000256" key="10">
    <source>
        <dbReference type="ARBA" id="ARBA00039988"/>
    </source>
</evidence>
<dbReference type="Pfam" id="PF00849">
    <property type="entry name" value="PseudoU_synth_2"/>
    <property type="match status" value="1"/>
</dbReference>
<dbReference type="GO" id="GO:0008033">
    <property type="term" value="P:tRNA processing"/>
    <property type="evidence" value="ECO:0007669"/>
    <property type="project" value="UniProtKB-KW"/>
</dbReference>
<comment type="similarity">
    <text evidence="1">Belongs to the pseudouridine synthase RluA family.</text>
</comment>
<comment type="catalytic activity">
    <reaction evidence="6">
        <text>uridine(746) in 23S rRNA = pseudouridine(746) in 23S rRNA</text>
        <dbReference type="Rhea" id="RHEA:42548"/>
        <dbReference type="Rhea" id="RHEA-COMP:10109"/>
        <dbReference type="Rhea" id="RHEA-COMP:10110"/>
        <dbReference type="ChEBI" id="CHEBI:65314"/>
        <dbReference type="ChEBI" id="CHEBI:65315"/>
        <dbReference type="EC" id="5.4.99.29"/>
    </reaction>
</comment>
<organism evidence="17 18">
    <name type="scientific">Paracoccus aurantiacus</name>
    <dbReference type="NCBI Taxonomy" id="2599412"/>
    <lineage>
        <taxon>Bacteria</taxon>
        <taxon>Pseudomonadati</taxon>
        <taxon>Pseudomonadota</taxon>
        <taxon>Alphaproteobacteria</taxon>
        <taxon>Rhodobacterales</taxon>
        <taxon>Paracoccaceae</taxon>
        <taxon>Paracoccus</taxon>
    </lineage>
</organism>
<comment type="caution">
    <text evidence="17">The sequence shown here is derived from an EMBL/GenBank/DDBJ whole genome shotgun (WGS) entry which is preliminary data.</text>
</comment>
<evidence type="ECO:0000256" key="13">
    <source>
        <dbReference type="ARBA" id="ARBA00042844"/>
    </source>
</evidence>
<comment type="catalytic activity">
    <reaction evidence="5">
        <text>uridine(32) in tRNA = pseudouridine(32) in tRNA</text>
        <dbReference type="Rhea" id="RHEA:42544"/>
        <dbReference type="Rhea" id="RHEA-COMP:10107"/>
        <dbReference type="Rhea" id="RHEA-COMP:10108"/>
        <dbReference type="ChEBI" id="CHEBI:65314"/>
        <dbReference type="ChEBI" id="CHEBI:65315"/>
        <dbReference type="EC" id="5.4.99.28"/>
    </reaction>
</comment>
<evidence type="ECO:0000256" key="9">
    <source>
        <dbReference type="ARBA" id="ARBA00038945"/>
    </source>
</evidence>
<protein>
    <recommendedName>
        <fullName evidence="10">Dual-specificity RNA pseudouridine synthase RluA</fullName>
        <ecNumber evidence="8">5.4.99.28</ecNumber>
        <ecNumber evidence="9">5.4.99.29</ecNumber>
    </recommendedName>
    <alternativeName>
        <fullName evidence="11">23S rRNA pseudouridine(746) synthase</fullName>
    </alternativeName>
    <alternativeName>
        <fullName evidence="14">Ribosomal large subunit pseudouridine synthase A</fullName>
    </alternativeName>
    <alternativeName>
        <fullName evidence="13">rRNA pseudouridylate synthase A</fullName>
    </alternativeName>
    <alternativeName>
        <fullName evidence="15">rRNA-uridine isomerase A</fullName>
    </alternativeName>
    <alternativeName>
        <fullName evidence="12">tRNA pseudouridine(32) synthase</fullName>
    </alternativeName>
</protein>
<evidence type="ECO:0000313" key="17">
    <source>
        <dbReference type="EMBL" id="TXB68115.1"/>
    </source>
</evidence>
<keyword evidence="2" id="KW-0698">rRNA processing</keyword>
<reference evidence="17 18" key="1">
    <citation type="submission" date="2019-08" db="EMBL/GenBank/DDBJ databases">
        <authorList>
            <person name="Ye J."/>
        </authorList>
    </citation>
    <scope>NUCLEOTIDE SEQUENCE [LARGE SCALE GENOMIC DNA]</scope>
    <source>
        <strain evidence="17 18">TK008</strain>
    </source>
</reference>
<evidence type="ECO:0000256" key="4">
    <source>
        <dbReference type="ARBA" id="ARBA00023235"/>
    </source>
</evidence>
<dbReference type="GO" id="GO:0000455">
    <property type="term" value="P:enzyme-directed rRNA pseudouridine synthesis"/>
    <property type="evidence" value="ECO:0007669"/>
    <property type="project" value="TreeGrafter"/>
</dbReference>
<name>A0A5C6S1K4_9RHOB</name>
<evidence type="ECO:0000256" key="6">
    <source>
        <dbReference type="ARBA" id="ARBA00036916"/>
    </source>
</evidence>
<accession>A0A5C6S1K4</accession>
<proteinExistence type="inferred from homology"/>
<evidence type="ECO:0000256" key="12">
    <source>
        <dbReference type="ARBA" id="ARBA00042372"/>
    </source>
</evidence>
<sequence>MTSDSPEPQTRTGQGFVYAPPPDPPVILHHDHEILVVDKQSGLLSVPGRGEDKADCLISRLRGAFPTVLLVHRLDLDTSGVMVFALTPHAQRHLSKQFEERRTKKTYLARVAGRVTENTGTVDLPLTVDWPNRPRQKVDFDSGRPATTDWRVVRASDDETRIRLMPLTGRSHQLRVHMAETGHPILGDPLYATGAASGYPRLMLHAESLRFKHPETGVQMTFSAKAPF</sequence>
<evidence type="ECO:0000256" key="15">
    <source>
        <dbReference type="ARBA" id="ARBA00043143"/>
    </source>
</evidence>
<evidence type="ECO:0000256" key="1">
    <source>
        <dbReference type="ARBA" id="ARBA00010876"/>
    </source>
</evidence>
<comment type="function">
    <text evidence="7">Dual specificity enzyme that catalyzes the synthesis of pseudouridine from uracil-746 in 23S ribosomal RNA and from uracil-32 in the anticodon stem and loop of transfer RNAs.</text>
</comment>
<evidence type="ECO:0000256" key="8">
    <source>
        <dbReference type="ARBA" id="ARBA00038944"/>
    </source>
</evidence>
<dbReference type="RefSeq" id="WP_147099236.1">
    <property type="nucleotide sequence ID" value="NZ_JBHUFH010000003.1"/>
</dbReference>
<feature type="domain" description="Pseudouridine synthase RsuA/RluA-like" evidence="16">
    <location>
        <begin position="34"/>
        <end position="179"/>
    </location>
</feature>
<gene>
    <name evidence="17" type="ORF">FQV27_13095</name>
</gene>
<dbReference type="InterPro" id="IPR006145">
    <property type="entry name" value="PsdUridine_synth_RsuA/RluA"/>
</dbReference>
<dbReference type="OrthoDB" id="9807829at2"/>
<evidence type="ECO:0000256" key="14">
    <source>
        <dbReference type="ARBA" id="ARBA00042883"/>
    </source>
</evidence>
<dbReference type="InterPro" id="IPR020103">
    <property type="entry name" value="PsdUridine_synth_cat_dom_sf"/>
</dbReference>
<dbReference type="PANTHER" id="PTHR21600">
    <property type="entry name" value="MITOCHONDRIAL RNA PSEUDOURIDINE SYNTHASE"/>
    <property type="match status" value="1"/>
</dbReference>
<dbReference type="PROSITE" id="PS01129">
    <property type="entry name" value="PSI_RLU"/>
    <property type="match status" value="1"/>
</dbReference>
<evidence type="ECO:0000256" key="2">
    <source>
        <dbReference type="ARBA" id="ARBA00022552"/>
    </source>
</evidence>
<dbReference type="PANTHER" id="PTHR21600:SF91">
    <property type="entry name" value="DUAL-SPECIFICITY RNA PSEUDOURIDINE SYNTHASE RLUA"/>
    <property type="match status" value="1"/>
</dbReference>
<keyword evidence="3" id="KW-0819">tRNA processing</keyword>
<dbReference type="EMBL" id="VOPL01000005">
    <property type="protein sequence ID" value="TXB68115.1"/>
    <property type="molecule type" value="Genomic_DNA"/>
</dbReference>
<evidence type="ECO:0000256" key="11">
    <source>
        <dbReference type="ARBA" id="ARBA00041266"/>
    </source>
</evidence>
<dbReference type="EC" id="5.4.99.29" evidence="9"/>
<keyword evidence="18" id="KW-1185">Reference proteome</keyword>
<dbReference type="Gene3D" id="3.30.2350.10">
    <property type="entry name" value="Pseudouridine synthase"/>
    <property type="match status" value="1"/>
</dbReference>
<evidence type="ECO:0000313" key="18">
    <source>
        <dbReference type="Proteomes" id="UP000321562"/>
    </source>
</evidence>
<dbReference type="CDD" id="cd02869">
    <property type="entry name" value="PseudoU_synth_RluA_like"/>
    <property type="match status" value="1"/>
</dbReference>
<evidence type="ECO:0000259" key="16">
    <source>
        <dbReference type="Pfam" id="PF00849"/>
    </source>
</evidence>